<dbReference type="AlphaFoldDB" id="A0A1G9B4I7"/>
<evidence type="ECO:0000313" key="2">
    <source>
        <dbReference type="EMBL" id="SDK34447.1"/>
    </source>
</evidence>
<proteinExistence type="predicted"/>
<organism evidence="2 3">
    <name type="scientific">Flavobacterium noncentrifugens</name>
    <dbReference type="NCBI Taxonomy" id="1128970"/>
    <lineage>
        <taxon>Bacteria</taxon>
        <taxon>Pseudomonadati</taxon>
        <taxon>Bacteroidota</taxon>
        <taxon>Flavobacteriia</taxon>
        <taxon>Flavobacteriales</taxon>
        <taxon>Flavobacteriaceae</taxon>
        <taxon>Flavobacterium</taxon>
    </lineage>
</organism>
<dbReference type="OrthoDB" id="1376970at2"/>
<name>A0A1G9B4I7_9FLAO</name>
<keyword evidence="1" id="KW-0472">Membrane</keyword>
<evidence type="ECO:0000313" key="3">
    <source>
        <dbReference type="Proteomes" id="UP000199580"/>
    </source>
</evidence>
<feature type="transmembrane region" description="Helical" evidence="1">
    <location>
        <begin position="18"/>
        <end position="39"/>
    </location>
</feature>
<reference evidence="2 3" key="1">
    <citation type="submission" date="2016-10" db="EMBL/GenBank/DDBJ databases">
        <authorList>
            <person name="de Groot N.N."/>
        </authorList>
    </citation>
    <scope>NUCLEOTIDE SEQUENCE [LARGE SCALE GENOMIC DNA]</scope>
    <source>
        <strain evidence="2 3">CGMCC 1.10076</strain>
    </source>
</reference>
<protein>
    <submittedName>
        <fullName evidence="2">Uncharacterized protein</fullName>
    </submittedName>
</protein>
<sequence>MIDKIINNIRKKSLKERFLLVIGILFFLIYLCLGLAVIFWKRFPIQMQQNYRIAFGVLLIVYSFFRFLRFFNSNKD</sequence>
<feature type="transmembrane region" description="Helical" evidence="1">
    <location>
        <begin position="51"/>
        <end position="68"/>
    </location>
</feature>
<dbReference type="STRING" id="1128970.SAMN04487935_3190"/>
<evidence type="ECO:0000256" key="1">
    <source>
        <dbReference type="SAM" id="Phobius"/>
    </source>
</evidence>
<dbReference type="EMBL" id="FNEZ01000005">
    <property type="protein sequence ID" value="SDK34447.1"/>
    <property type="molecule type" value="Genomic_DNA"/>
</dbReference>
<gene>
    <name evidence="2" type="ORF">SAMN04487935_3190</name>
</gene>
<keyword evidence="1" id="KW-1133">Transmembrane helix</keyword>
<accession>A0A1G9B4I7</accession>
<keyword evidence="1" id="KW-0812">Transmembrane</keyword>
<keyword evidence="3" id="KW-1185">Reference proteome</keyword>
<dbReference type="Proteomes" id="UP000199580">
    <property type="component" value="Unassembled WGS sequence"/>
</dbReference>